<evidence type="ECO:0000313" key="3">
    <source>
        <dbReference type="Proteomes" id="UP001240678"/>
    </source>
</evidence>
<reference evidence="2 3" key="1">
    <citation type="submission" date="2016-10" db="EMBL/GenBank/DDBJ databases">
        <title>The genome sequence of Colletotrichum fioriniae PJ7.</title>
        <authorList>
            <person name="Baroncelli R."/>
        </authorList>
    </citation>
    <scope>NUCLEOTIDE SEQUENCE [LARGE SCALE GENOMIC DNA]</scope>
    <source>
        <strain evidence="2 3">IMI 309622</strain>
    </source>
</reference>
<dbReference type="GeneID" id="85348092"/>
<feature type="compositionally biased region" description="Acidic residues" evidence="1">
    <location>
        <begin position="18"/>
        <end position="30"/>
    </location>
</feature>
<keyword evidence="3" id="KW-1185">Reference proteome</keyword>
<dbReference type="EMBL" id="MOOE01000030">
    <property type="protein sequence ID" value="KAK1506550.1"/>
    <property type="molecule type" value="Genomic_DNA"/>
</dbReference>
<dbReference type="Proteomes" id="UP001240678">
    <property type="component" value="Unassembled WGS sequence"/>
</dbReference>
<protein>
    <submittedName>
        <fullName evidence="2">Uncharacterized protein</fullName>
    </submittedName>
</protein>
<dbReference type="AlphaFoldDB" id="A0AAI9YFL5"/>
<dbReference type="RefSeq" id="XP_060304861.1">
    <property type="nucleotide sequence ID" value="XM_060464545.1"/>
</dbReference>
<sequence>MDGDDVAAGALAGFDAREEVEEEADDDDAATEPAATEAAEAVSDASASFFAFKALNKLLADDRVSRVTCSHRYSGFLTLLMSVVGVDMQLCILHHRVQAQTMSNEVQTLYEFLGSDNPASSKTAEAVELDLWRAWDRHVAGARKEEKKGGRKIHELDEERSLFLAVVDVLMTRKEMRKYYDKVILLPLTSAVDREPVLRSLCGKHWLAMQ</sequence>
<evidence type="ECO:0000313" key="2">
    <source>
        <dbReference type="EMBL" id="KAK1506550.1"/>
    </source>
</evidence>
<comment type="caution">
    <text evidence="2">The sequence shown here is derived from an EMBL/GenBank/DDBJ whole genome shotgun (WGS) entry which is preliminary data.</text>
</comment>
<organism evidence="2 3">
    <name type="scientific">Colletotrichum costaricense</name>
    <dbReference type="NCBI Taxonomy" id="1209916"/>
    <lineage>
        <taxon>Eukaryota</taxon>
        <taxon>Fungi</taxon>
        <taxon>Dikarya</taxon>
        <taxon>Ascomycota</taxon>
        <taxon>Pezizomycotina</taxon>
        <taxon>Sordariomycetes</taxon>
        <taxon>Hypocreomycetidae</taxon>
        <taxon>Glomerellales</taxon>
        <taxon>Glomerellaceae</taxon>
        <taxon>Colletotrichum</taxon>
        <taxon>Colletotrichum acutatum species complex</taxon>
    </lineage>
</organism>
<accession>A0AAI9YFL5</accession>
<feature type="region of interest" description="Disordered" evidence="1">
    <location>
        <begin position="1"/>
        <end position="31"/>
    </location>
</feature>
<name>A0AAI9YFL5_9PEZI</name>
<feature type="compositionally biased region" description="Low complexity" evidence="1">
    <location>
        <begin position="1"/>
        <end position="14"/>
    </location>
</feature>
<gene>
    <name evidence="2" type="ORF">CCOS01_16409</name>
</gene>
<proteinExistence type="predicted"/>
<evidence type="ECO:0000256" key="1">
    <source>
        <dbReference type="SAM" id="MobiDB-lite"/>
    </source>
</evidence>